<proteinExistence type="predicted"/>
<protein>
    <submittedName>
        <fullName evidence="1">Uncharacterized protein</fullName>
    </submittedName>
</protein>
<organism evidence="1">
    <name type="scientific">Schistocephalus solidus</name>
    <name type="common">Tapeworm</name>
    <dbReference type="NCBI Taxonomy" id="70667"/>
    <lineage>
        <taxon>Eukaryota</taxon>
        <taxon>Metazoa</taxon>
        <taxon>Spiralia</taxon>
        <taxon>Lophotrochozoa</taxon>
        <taxon>Platyhelminthes</taxon>
        <taxon>Cestoda</taxon>
        <taxon>Eucestoda</taxon>
        <taxon>Diphyllobothriidea</taxon>
        <taxon>Diphyllobothriidae</taxon>
        <taxon>Schistocephalus</taxon>
    </lineage>
</organism>
<name>A0A0V0J1H9_SCHSO</name>
<sequence>MSHSRRRNCSTCRMQSLCYCTSLVQLTTPLSSRLFASGALIAYWPACGSLSAEISSPALEVGVTIGRPSGSPELALENAFARAILGWLIALANTRAAQSNEQNANYRV</sequence>
<dbReference type="EMBL" id="GEEE01003752">
    <property type="protein sequence ID" value="JAP59473.1"/>
    <property type="molecule type" value="Transcribed_RNA"/>
</dbReference>
<reference evidence="1" key="1">
    <citation type="submission" date="2016-01" db="EMBL/GenBank/DDBJ databases">
        <title>Reference transcriptome for the parasite Schistocephalus solidus: insights into the molecular evolution of parasitism.</title>
        <authorList>
            <person name="Hebert F.O."/>
            <person name="Grambauer S."/>
            <person name="Barber I."/>
            <person name="Landry C.R."/>
            <person name="Aubin-Horth N."/>
        </authorList>
    </citation>
    <scope>NUCLEOTIDE SEQUENCE</scope>
</reference>
<dbReference type="AlphaFoldDB" id="A0A0V0J1H9"/>
<gene>
    <name evidence="1" type="ORF">TR92312</name>
</gene>
<accession>A0A0V0J1H9</accession>
<evidence type="ECO:0000313" key="1">
    <source>
        <dbReference type="EMBL" id="JAP59473.1"/>
    </source>
</evidence>